<reference evidence="1" key="1">
    <citation type="submission" date="2024-03" db="EMBL/GenBank/DDBJ databases">
        <title>Diverse circular DNA viruses in blood, oral, and fecal samples of captive lemurs.</title>
        <authorList>
            <person name="Paietta E.N."/>
            <person name="Kraberger S."/>
            <person name="Lund M.C."/>
            <person name="Custer J.M."/>
            <person name="Vargas K.M."/>
            <person name="Ehmke E.E."/>
            <person name="Yoder A.D."/>
            <person name="Varsani A."/>
        </authorList>
    </citation>
    <scope>NUCLEOTIDE SEQUENCE</scope>
    <source>
        <strain evidence="1">Duke_17_1663</strain>
    </source>
</reference>
<accession>A0AAU8AUY5</accession>
<sequence>MFPIEIAILIINQLKFTIMQKFIISVKTKHGQNVIPPYIVNDLTGFGHYSERITANGLVVLVDSLREENNFVELPNPQDNGK</sequence>
<dbReference type="EMBL" id="PP511322">
    <property type="protein sequence ID" value="XCD03165.1"/>
    <property type="molecule type" value="Genomic_DNA"/>
</dbReference>
<evidence type="ECO:0000313" key="1">
    <source>
        <dbReference type="EMBL" id="XCD03165.1"/>
    </source>
</evidence>
<proteinExistence type="predicted"/>
<protein>
    <submittedName>
        <fullName evidence="1">Uncharacterized protein</fullName>
    </submittedName>
</protein>
<organism evidence="1">
    <name type="scientific">Dulem virus 243</name>
    <dbReference type="NCBI Taxonomy" id="3145720"/>
    <lineage>
        <taxon>Viruses</taxon>
        <taxon>Monodnaviria</taxon>
        <taxon>Sangervirae</taxon>
        <taxon>Phixviricota</taxon>
        <taxon>Malgrandaviricetes</taxon>
        <taxon>Petitvirales</taxon>
        <taxon>Microviridae</taxon>
        <taxon>Microvirus</taxon>
    </lineage>
</organism>
<name>A0AAU8AUY5_9VIRU</name>